<feature type="coiled-coil region" evidence="1">
    <location>
        <begin position="69"/>
        <end position="101"/>
    </location>
</feature>
<sequence length="192" mass="21207">MADSLRDQLLKSGIVKQVQQDRAREPRRPPPPSSGKPVRKGGKPHAASHAARPAGQGQQDIDLARAYALRAQTEARERQRIEREAAEQARLRRERKQQIQRLLEGKALNKAEADHPRNFEYAGKIRRVHVDAAQLAALNAGELGVVQHGGRYLLVSRGIAEQVREIDPHLLALLVDPSAGAGDDGVPDDLMW</sequence>
<comment type="caution">
    <text evidence="3">The sequence shown here is derived from an EMBL/GenBank/DDBJ whole genome shotgun (WGS) entry which is preliminary data.</text>
</comment>
<keyword evidence="4" id="KW-1185">Reference proteome</keyword>
<evidence type="ECO:0000256" key="2">
    <source>
        <dbReference type="SAM" id="MobiDB-lite"/>
    </source>
</evidence>
<dbReference type="AlphaFoldDB" id="A0A154QFA1"/>
<dbReference type="Pfam" id="PF09831">
    <property type="entry name" value="DUF2058"/>
    <property type="match status" value="1"/>
</dbReference>
<evidence type="ECO:0000313" key="3">
    <source>
        <dbReference type="EMBL" id="KZC22959.1"/>
    </source>
</evidence>
<protein>
    <submittedName>
        <fullName evidence="3">Nucleoprotein/polynucleotide-associated enzyme</fullName>
    </submittedName>
</protein>
<proteinExistence type="predicted"/>
<dbReference type="eggNOG" id="COG3122">
    <property type="taxonomic scope" value="Bacteria"/>
</dbReference>
<name>A0A154QFA1_9GAMM</name>
<dbReference type="InterPro" id="IPR018636">
    <property type="entry name" value="DUF2058"/>
</dbReference>
<reference evidence="3 4" key="1">
    <citation type="journal article" date="2016" name="MBio">
        <title>Lateral Gene Transfer in a Heavy Metal-Contaminated-Groundwater Microbial Community.</title>
        <authorList>
            <person name="Hemme C.L."/>
            <person name="Green S.J."/>
            <person name="Rishishwar L."/>
            <person name="Prakash O."/>
            <person name="Pettenato A."/>
            <person name="Chakraborty R."/>
            <person name="Deutschbauer A.M."/>
            <person name="Van Nostrand J.D."/>
            <person name="Wu L."/>
            <person name="He Z."/>
            <person name="Jordan I.K."/>
            <person name="Hazen T.C."/>
            <person name="Arkin A.P."/>
            <person name="Kostka J.E."/>
            <person name="Zhou J."/>
        </authorList>
    </citation>
    <scope>NUCLEOTIDE SEQUENCE [LARGE SCALE GENOMIC DNA]</scope>
    <source>
        <strain evidence="3 4">FW104-T7</strain>
    </source>
</reference>
<keyword evidence="1" id="KW-0175">Coiled coil</keyword>
<dbReference type="STRING" id="416169.RHOFW104T7_16540"/>
<accession>A0A154QFA1</accession>
<dbReference type="RefSeq" id="WP_008434803.1">
    <property type="nucleotide sequence ID" value="NZ_LVJS01000052.1"/>
</dbReference>
<dbReference type="EMBL" id="LVJS01000052">
    <property type="protein sequence ID" value="KZC22959.1"/>
    <property type="molecule type" value="Genomic_DNA"/>
</dbReference>
<feature type="region of interest" description="Disordered" evidence="2">
    <location>
        <begin position="1"/>
        <end position="61"/>
    </location>
</feature>
<organism evidence="3 4">
    <name type="scientific">Rhodanobacter thiooxydans</name>
    <dbReference type="NCBI Taxonomy" id="416169"/>
    <lineage>
        <taxon>Bacteria</taxon>
        <taxon>Pseudomonadati</taxon>
        <taxon>Pseudomonadota</taxon>
        <taxon>Gammaproteobacteria</taxon>
        <taxon>Lysobacterales</taxon>
        <taxon>Rhodanobacteraceae</taxon>
        <taxon>Rhodanobacter</taxon>
    </lineage>
</organism>
<gene>
    <name evidence="3" type="ORF">RHOFW104T7_16540</name>
</gene>
<evidence type="ECO:0000256" key="1">
    <source>
        <dbReference type="SAM" id="Coils"/>
    </source>
</evidence>
<evidence type="ECO:0000313" key="4">
    <source>
        <dbReference type="Proteomes" id="UP000076131"/>
    </source>
</evidence>
<feature type="compositionally biased region" description="Basic and acidic residues" evidence="2">
    <location>
        <begin position="19"/>
        <end position="28"/>
    </location>
</feature>
<dbReference type="Proteomes" id="UP000076131">
    <property type="component" value="Unassembled WGS sequence"/>
</dbReference>